<dbReference type="Proteomes" id="UP000814367">
    <property type="component" value="Unassembled WGS sequence"/>
</dbReference>
<evidence type="ECO:0000313" key="1">
    <source>
        <dbReference type="EMBL" id="MCG6226752.1"/>
    </source>
</evidence>
<evidence type="ECO:0008006" key="3">
    <source>
        <dbReference type="Google" id="ProtNLM"/>
    </source>
</evidence>
<gene>
    <name evidence="1" type="ORF">G8J23_12295</name>
</gene>
<dbReference type="EMBL" id="JAANHJ010000004">
    <property type="protein sequence ID" value="MCG6226752.1"/>
    <property type="molecule type" value="Genomic_DNA"/>
</dbReference>
<sequence>MTNNSYKTISDFYDDVKPQLTYDEQKMFQTFFNKYESEEDWTEIQVNPIDYEITYPEGGVYPTKARVTLELDYMEYLNNIYVDHIDLDETYIPKAKITEIGNGNRNLKPIDSRVYPDKPTVRRRRKHWSGKPTYRTFELNPRKSRGYAMRSLKKHLPKIEILNYKKTRETMRRSISHTLMKTQITPIETQKVRMALDLFDAYQQFGYYLFELEQEDTSAKKDAWWTYMSETALDDFLADTFQPNAITFSELKTRIKEFIKNSWDNYDDEAHTVRQSAYGYNLSREQVKQLQNADKSYMRPMNPEKGTM</sequence>
<keyword evidence="2" id="KW-1185">Reference proteome</keyword>
<protein>
    <recommendedName>
        <fullName evidence="3">Replication protein</fullName>
    </recommendedName>
</protein>
<evidence type="ECO:0000313" key="2">
    <source>
        <dbReference type="Proteomes" id="UP000814367"/>
    </source>
</evidence>
<organism evidence="1 2">
    <name type="scientific">Staphylococcus warneri</name>
    <dbReference type="NCBI Taxonomy" id="1292"/>
    <lineage>
        <taxon>Bacteria</taxon>
        <taxon>Bacillati</taxon>
        <taxon>Bacillota</taxon>
        <taxon>Bacilli</taxon>
        <taxon>Bacillales</taxon>
        <taxon>Staphylococcaceae</taxon>
        <taxon>Staphylococcus</taxon>
    </lineage>
</organism>
<proteinExistence type="predicted"/>
<name>A0ABS9NJ18_STAWA</name>
<reference evidence="1 2" key="1">
    <citation type="submission" date="2020-03" db="EMBL/GenBank/DDBJ databases">
        <title>Comparative genetics of Staphylococcus warneri persistents from caprine mastitis.</title>
        <authorList>
            <person name="Franca C.A."/>
            <person name="Rosa D.S."/>
            <person name="Silva A."/>
            <person name="Rodrigues D.L.N."/>
            <person name="Santos R.G."/>
            <person name="Castillo R.E.H."/>
            <person name="Moreira M.A.S."/>
            <person name="Lima M.C."/>
            <person name="Gouveia G.V."/>
            <person name="Gouveia J.J.S."/>
            <person name="Souza R.F.S."/>
            <person name="Bertram B."/>
            <person name="Azevedo V."/>
            <person name="Costa M."/>
        </authorList>
    </citation>
    <scope>NUCLEOTIDE SEQUENCE [LARGE SCALE GENOMIC DNA]</scope>
    <source>
        <strain evidence="1 2">Cap 9.2</strain>
    </source>
</reference>
<dbReference type="RefSeq" id="WP_238850743.1">
    <property type="nucleotide sequence ID" value="NZ_JAANHJ010000004.1"/>
</dbReference>
<accession>A0ABS9NJ18</accession>
<comment type="caution">
    <text evidence="1">The sequence shown here is derived from an EMBL/GenBank/DDBJ whole genome shotgun (WGS) entry which is preliminary data.</text>
</comment>